<dbReference type="SUPFAM" id="SSF53850">
    <property type="entry name" value="Periplasmic binding protein-like II"/>
    <property type="match status" value="1"/>
</dbReference>
<feature type="domain" description="Solute-binding protein family 3/N-terminal" evidence="2">
    <location>
        <begin position="38"/>
        <end position="267"/>
    </location>
</feature>
<evidence type="ECO:0000259" key="2">
    <source>
        <dbReference type="SMART" id="SM00062"/>
    </source>
</evidence>
<comment type="caution">
    <text evidence="3">The sequence shown here is derived from an EMBL/GenBank/DDBJ whole genome shotgun (WGS) entry which is preliminary data.</text>
</comment>
<proteinExistence type="predicted"/>
<dbReference type="RefSeq" id="WP_103371771.1">
    <property type="nucleotide sequence ID" value="NZ_CBCRVO010000003.1"/>
</dbReference>
<name>A0A2K4FC04_9STAP</name>
<evidence type="ECO:0000313" key="3">
    <source>
        <dbReference type="EMBL" id="POA08806.1"/>
    </source>
</evidence>
<dbReference type="PROSITE" id="PS51257">
    <property type="entry name" value="PROKAR_LIPOPROTEIN"/>
    <property type="match status" value="1"/>
</dbReference>
<organism evidence="3 4">
    <name type="scientific">Staphylococcus argensis</name>
    <dbReference type="NCBI Taxonomy" id="1607738"/>
    <lineage>
        <taxon>Bacteria</taxon>
        <taxon>Bacillati</taxon>
        <taxon>Bacillota</taxon>
        <taxon>Bacilli</taxon>
        <taxon>Bacillales</taxon>
        <taxon>Staphylococcaceae</taxon>
        <taxon>Staphylococcus</taxon>
    </lineage>
</organism>
<dbReference type="Gene3D" id="3.40.190.10">
    <property type="entry name" value="Periplasmic binding protein-like II"/>
    <property type="match status" value="2"/>
</dbReference>
<gene>
    <name evidence="3" type="ORF">CD039_07395</name>
</gene>
<evidence type="ECO:0000313" key="4">
    <source>
        <dbReference type="Proteomes" id="UP000242712"/>
    </source>
</evidence>
<dbReference type="OrthoDB" id="8613538at2"/>
<dbReference type="CDD" id="cd13710">
    <property type="entry name" value="PBP2_TcyK"/>
    <property type="match status" value="1"/>
</dbReference>
<dbReference type="AlphaFoldDB" id="A0A2K4FC04"/>
<dbReference type="Pfam" id="PF00497">
    <property type="entry name" value="SBP_bac_3"/>
    <property type="match status" value="1"/>
</dbReference>
<accession>A0A2K4FC04</accession>
<dbReference type="PANTHER" id="PTHR35936:SF18">
    <property type="entry name" value="L-CYSTINE-BINDING PROTEIN TCYJ"/>
    <property type="match status" value="1"/>
</dbReference>
<dbReference type="PANTHER" id="PTHR35936">
    <property type="entry name" value="MEMBRANE-BOUND LYTIC MUREIN TRANSGLYCOSYLASE F"/>
    <property type="match status" value="1"/>
</dbReference>
<dbReference type="EMBL" id="PPPX01000011">
    <property type="protein sequence ID" value="POA08806.1"/>
    <property type="molecule type" value="Genomic_DNA"/>
</dbReference>
<sequence>MRLKSVTYLLILLAIMVVVTGCGTSSTSQKATAKHPREVKVALSAEVNPPYLYTNKNNDFVGLDMDYMKMLEKKLPQYKFKYELGEEESNLVGLGAGKFDMAVNWFFKTPEREKQFLYQDEPYSYALPMLAVNEHNNDIHELSDLPGKRLTPMAPSGGLYSILSQYNKTHDPKISIDKIQEPSNRDNLKMLSQNRRDAMIINWNTYKAIQEQIHTKTKIGGIVKREPLHVVYNKKNKKLHDDIDQATKELKEEGKLQDLSKKYFDINVFEDIDELNKHKDRLEVDR</sequence>
<dbReference type="InterPro" id="IPR001638">
    <property type="entry name" value="Solute-binding_3/MltF_N"/>
</dbReference>
<dbReference type="GeneID" id="98298173"/>
<keyword evidence="1" id="KW-0732">Signal</keyword>
<evidence type="ECO:0000256" key="1">
    <source>
        <dbReference type="ARBA" id="ARBA00022729"/>
    </source>
</evidence>
<keyword evidence="4" id="KW-1185">Reference proteome</keyword>
<dbReference type="Proteomes" id="UP000242712">
    <property type="component" value="Unassembled WGS sequence"/>
</dbReference>
<protein>
    <submittedName>
        <fullName evidence="3">Amino acid ABC transporter substrate-binding protein</fullName>
    </submittedName>
</protein>
<reference evidence="3 4" key="1">
    <citation type="submission" date="2017-08" db="EMBL/GenBank/DDBJ databases">
        <title>Draft genome sequences of 64 type strains of genus Staph aureus.</title>
        <authorList>
            <person name="Cole K."/>
            <person name="Golubchik T."/>
            <person name="Russell J."/>
            <person name="Foster D."/>
            <person name="Llewelyn M."/>
            <person name="Wilson D."/>
            <person name="Crook D."/>
            <person name="Paul J."/>
        </authorList>
    </citation>
    <scope>NUCLEOTIDE SEQUENCE [LARGE SCALE GENOMIC DNA]</scope>
    <source>
        <strain evidence="3 4">DSM 29875</strain>
    </source>
</reference>
<dbReference type="SMART" id="SM00062">
    <property type="entry name" value="PBPb"/>
    <property type="match status" value="1"/>
</dbReference>